<dbReference type="InterPro" id="IPR005841">
    <property type="entry name" value="Alpha-D-phosphohexomutase_SF"/>
</dbReference>
<dbReference type="SUPFAM" id="SSF53738">
    <property type="entry name" value="Phosphoglucomutase, first 3 domains"/>
    <property type="match status" value="3"/>
</dbReference>
<keyword evidence="8" id="KW-0175">Coiled coil</keyword>
<dbReference type="Gene3D" id="3.40.120.10">
    <property type="entry name" value="Alpha-D-Glucose-1,6-Bisphosphate, subunit A, domain 3"/>
    <property type="match status" value="3"/>
</dbReference>
<evidence type="ECO:0000256" key="5">
    <source>
        <dbReference type="ARBA" id="ARBA00022842"/>
    </source>
</evidence>
<dbReference type="Gene3D" id="3.30.310.50">
    <property type="entry name" value="Alpha-D-phosphohexomutase, C-terminal domain"/>
    <property type="match status" value="1"/>
</dbReference>
<evidence type="ECO:0000259" key="10">
    <source>
        <dbReference type="Pfam" id="PF02878"/>
    </source>
</evidence>
<dbReference type="Pfam" id="PF00408">
    <property type="entry name" value="PGM_PMM_IV"/>
    <property type="match status" value="1"/>
</dbReference>
<dbReference type="PROSITE" id="PS00710">
    <property type="entry name" value="PGM_PMM"/>
    <property type="match status" value="1"/>
</dbReference>
<accession>A0A542Y8H0</accession>
<evidence type="ECO:0000313" key="13">
    <source>
        <dbReference type="EMBL" id="TQL44388.1"/>
    </source>
</evidence>
<reference evidence="13 14" key="1">
    <citation type="submission" date="2019-06" db="EMBL/GenBank/DDBJ databases">
        <title>Sequencing the genomes of 1000 actinobacteria strains.</title>
        <authorList>
            <person name="Klenk H.-P."/>
        </authorList>
    </citation>
    <scope>NUCLEOTIDE SEQUENCE [LARGE SCALE GENOMIC DNA]</scope>
    <source>
        <strain evidence="13 14">DSM 8803</strain>
    </source>
</reference>
<protein>
    <submittedName>
        <fullName evidence="13">Phosphomannomutase</fullName>
    </submittedName>
</protein>
<organism evidence="13 14">
    <name type="scientific">Leucobacter komagatae</name>
    <dbReference type="NCBI Taxonomy" id="55969"/>
    <lineage>
        <taxon>Bacteria</taxon>
        <taxon>Bacillati</taxon>
        <taxon>Actinomycetota</taxon>
        <taxon>Actinomycetes</taxon>
        <taxon>Micrococcales</taxon>
        <taxon>Microbacteriaceae</taxon>
        <taxon>Leucobacter</taxon>
    </lineage>
</organism>
<evidence type="ECO:0000256" key="3">
    <source>
        <dbReference type="ARBA" id="ARBA00022553"/>
    </source>
</evidence>
<dbReference type="SUPFAM" id="SSF55957">
    <property type="entry name" value="Phosphoglucomutase, C-terminal domain"/>
    <property type="match status" value="1"/>
</dbReference>
<dbReference type="GO" id="GO:0000287">
    <property type="term" value="F:magnesium ion binding"/>
    <property type="evidence" value="ECO:0007669"/>
    <property type="project" value="InterPro"/>
</dbReference>
<evidence type="ECO:0000256" key="4">
    <source>
        <dbReference type="ARBA" id="ARBA00022723"/>
    </source>
</evidence>
<dbReference type="GO" id="GO:0008973">
    <property type="term" value="F:phosphopentomutase activity"/>
    <property type="evidence" value="ECO:0007669"/>
    <property type="project" value="TreeGrafter"/>
</dbReference>
<keyword evidence="3" id="KW-0597">Phosphoprotein</keyword>
<dbReference type="PANTHER" id="PTHR45745:SF1">
    <property type="entry name" value="PHOSPHOGLUCOMUTASE 2B-RELATED"/>
    <property type="match status" value="1"/>
</dbReference>
<evidence type="ECO:0000256" key="8">
    <source>
        <dbReference type="SAM" id="Coils"/>
    </source>
</evidence>
<proteinExistence type="inferred from homology"/>
<comment type="similarity">
    <text evidence="2 7">Belongs to the phosphohexose mutase family.</text>
</comment>
<gene>
    <name evidence="13" type="ORF">FB468_2445</name>
</gene>
<dbReference type="PANTHER" id="PTHR45745">
    <property type="entry name" value="PHOSPHOMANNOMUTASE 45A"/>
    <property type="match status" value="1"/>
</dbReference>
<keyword evidence="14" id="KW-1185">Reference proteome</keyword>
<feature type="domain" description="Alpha-D-phosphohexomutase alpha/beta/alpha" evidence="12">
    <location>
        <begin position="348"/>
        <end position="449"/>
    </location>
</feature>
<evidence type="ECO:0000259" key="11">
    <source>
        <dbReference type="Pfam" id="PF02879"/>
    </source>
</evidence>
<dbReference type="Pfam" id="PF02880">
    <property type="entry name" value="PGM_PMM_III"/>
    <property type="match status" value="1"/>
</dbReference>
<dbReference type="OrthoDB" id="9806956at2"/>
<dbReference type="RefSeq" id="WP_141887581.1">
    <property type="nucleotide sequence ID" value="NZ_BAAAUY010000011.1"/>
</dbReference>
<feature type="coiled-coil region" evidence="8">
    <location>
        <begin position="557"/>
        <end position="584"/>
    </location>
</feature>
<dbReference type="InterPro" id="IPR016055">
    <property type="entry name" value="A-D-PHexomutase_a/b/a-I/II/III"/>
</dbReference>
<dbReference type="AlphaFoldDB" id="A0A542Y8H0"/>
<dbReference type="InterPro" id="IPR005844">
    <property type="entry name" value="A-D-PHexomutase_a/b/a-I"/>
</dbReference>
<dbReference type="EMBL" id="VFON01000001">
    <property type="protein sequence ID" value="TQL44388.1"/>
    <property type="molecule type" value="Genomic_DNA"/>
</dbReference>
<dbReference type="Pfam" id="PF02878">
    <property type="entry name" value="PGM_PMM_I"/>
    <property type="match status" value="1"/>
</dbReference>
<evidence type="ECO:0000256" key="6">
    <source>
        <dbReference type="ARBA" id="ARBA00023235"/>
    </source>
</evidence>
<dbReference type="Proteomes" id="UP000319094">
    <property type="component" value="Unassembled WGS sequence"/>
</dbReference>
<evidence type="ECO:0000256" key="1">
    <source>
        <dbReference type="ARBA" id="ARBA00001946"/>
    </source>
</evidence>
<sequence length="587" mass="62131">MATDELETLLERARTWAAHDIDPVTQAEAERLAQQAEAGDETALAELRETFAGRLSFGTAGLRGRLGAGPARMNRVVVSQTSAGFAAFLLERAARGETSGPPSVVIGYDARVNSDVFARDAAEIMAGAGVRVTLLPSHGPTPLVAFAVRHLDVSAGVMVTASHNPPRDNGYKVYLGDADEGSQIVAPSDSAIAALIETAAAGPVGDLPRSTDYTIAGPDVADTYVTRTASSLLAGFPLTHDGRTLNAEVPLRIVYTAMHGVGAEISGRVLLASGLPLPTSVPEQETPDGNFPTVDFPNPEEPGALDLAYRTAREEGAELIIAHDPDADRLAVALPHFDEESGYRRLTGNELGLLLGWRAAERAMQDAEQRGIPLTGTLACTIVSSPALRAVAADYGLDYAETLSGFKWVSRVPNLVFGFEEALGYLTQPQVVRDKDGISAGADAVAMARWAKGRGTDIWGLLEEASERFGHFASGQITLRLESMAAATELAAKIRTAPPTAFGVRAVTATQDLLEPGLAAVPSNVLRYDLADGSRVMIRPSGTEPKLKIYLDTFNEKGKASKRRAAAERALAELEADVTQFLDALQA</sequence>
<dbReference type="InterPro" id="IPR016066">
    <property type="entry name" value="A-D-PHexomutase_CS"/>
</dbReference>
<dbReference type="CDD" id="cd05799">
    <property type="entry name" value="PGM2"/>
    <property type="match status" value="1"/>
</dbReference>
<dbReference type="InterPro" id="IPR036900">
    <property type="entry name" value="A-D-PHexomutase_C_sf"/>
</dbReference>
<comment type="caution">
    <text evidence="13">The sequence shown here is derived from an EMBL/GenBank/DDBJ whole genome shotgun (WGS) entry which is preliminary data.</text>
</comment>
<dbReference type="STRING" id="55969.SD72_07820"/>
<feature type="domain" description="Alpha-D-phosphohexomutase alpha/beta/alpha" evidence="10">
    <location>
        <begin position="55"/>
        <end position="199"/>
    </location>
</feature>
<evidence type="ECO:0000256" key="7">
    <source>
        <dbReference type="RuleBase" id="RU004326"/>
    </source>
</evidence>
<keyword evidence="6" id="KW-0413">Isomerase</keyword>
<keyword evidence="4 7" id="KW-0479">Metal-binding</keyword>
<dbReference type="Pfam" id="PF02879">
    <property type="entry name" value="PGM_PMM_II"/>
    <property type="match status" value="1"/>
</dbReference>
<keyword evidence="5 7" id="KW-0460">Magnesium</keyword>
<evidence type="ECO:0000256" key="2">
    <source>
        <dbReference type="ARBA" id="ARBA00010231"/>
    </source>
</evidence>
<dbReference type="PRINTS" id="PR00509">
    <property type="entry name" value="PGMPMM"/>
</dbReference>
<name>A0A542Y8H0_9MICO</name>
<feature type="domain" description="Alpha-D-phosphohexomutase alpha/beta/alpha" evidence="11">
    <location>
        <begin position="246"/>
        <end position="333"/>
    </location>
</feature>
<feature type="domain" description="Alpha-D-phosphohexomutase C-terminal" evidence="9">
    <location>
        <begin position="516"/>
        <end position="556"/>
    </location>
</feature>
<dbReference type="InterPro" id="IPR005846">
    <property type="entry name" value="A-D-PHexomutase_a/b/a-III"/>
</dbReference>
<evidence type="ECO:0000259" key="9">
    <source>
        <dbReference type="Pfam" id="PF00408"/>
    </source>
</evidence>
<comment type="cofactor">
    <cofactor evidence="1">
        <name>Mg(2+)</name>
        <dbReference type="ChEBI" id="CHEBI:18420"/>
    </cofactor>
</comment>
<evidence type="ECO:0000259" key="12">
    <source>
        <dbReference type="Pfam" id="PF02880"/>
    </source>
</evidence>
<dbReference type="InterPro" id="IPR005843">
    <property type="entry name" value="A-D-PHexomutase_C"/>
</dbReference>
<dbReference type="GO" id="GO:0005975">
    <property type="term" value="P:carbohydrate metabolic process"/>
    <property type="evidence" value="ECO:0007669"/>
    <property type="project" value="InterPro"/>
</dbReference>
<dbReference type="GO" id="GO:0006166">
    <property type="term" value="P:purine ribonucleoside salvage"/>
    <property type="evidence" value="ECO:0007669"/>
    <property type="project" value="TreeGrafter"/>
</dbReference>
<dbReference type="InterPro" id="IPR005845">
    <property type="entry name" value="A-D-PHexomutase_a/b/a-II"/>
</dbReference>
<evidence type="ECO:0000313" key="14">
    <source>
        <dbReference type="Proteomes" id="UP000319094"/>
    </source>
</evidence>